<dbReference type="OrthoDB" id="27033at10239"/>
<accession>A0A0H4TJD0</accession>
<protein>
    <submittedName>
        <fullName evidence="1">Uncharacterized protein</fullName>
    </submittedName>
</protein>
<evidence type="ECO:0000313" key="1">
    <source>
        <dbReference type="EMBL" id="AKQ06964.1"/>
    </source>
</evidence>
<sequence>MSDRAEKLLQQAKVADFLRSKGLLTDKEVADVIHQAVHDATKPEADDE</sequence>
<proteinExistence type="predicted"/>
<reference evidence="1 2" key="1">
    <citation type="submission" date="2015-05" db="EMBL/GenBank/DDBJ databases">
        <authorList>
            <person name="Brusko S."/>
            <person name="Campbell R.A."/>
            <person name="Rubia G.C."/>
            <person name="Walstead R.N."/>
            <person name="Shah Z.V."/>
            <person name="Tahir R."/>
            <person name="Serrano M.G."/>
            <person name="Buck G."/>
            <person name="Lee V."/>
            <person name="Wang Y."/>
            <person name="Carvalho R."/>
            <person name="Voegtly L."/>
            <person name="Shi R."/>
            <person name="Duckworth R."/>
            <person name="Johnson A."/>
            <person name="Loviza R."/>
            <person name="Walstead R."/>
            <person name="Shah Z."/>
            <person name="Kiflezghi M."/>
            <person name="Wade K."/>
            <person name="Delesalle V.A."/>
            <person name="Bradley K.W."/>
            <person name="Asai D.J."/>
            <person name="Bowman C.A."/>
            <person name="Russell D.A."/>
            <person name="Pope W.H."/>
            <person name="Jacobs-Sera D."/>
            <person name="Hendrix R.W."/>
            <person name="Hatfull G.F."/>
        </authorList>
    </citation>
    <scope>NUCLEOTIDE SEQUENCE [LARGE SCALE GENOMIC DNA]</scope>
</reference>
<organism evidence="1 2">
    <name type="scientific">Mycobacterium phage Ovechkin</name>
    <dbReference type="NCBI Taxonomy" id="1673889"/>
    <lineage>
        <taxon>Viruses</taxon>
        <taxon>Duplodnaviria</taxon>
        <taxon>Heunggongvirae</taxon>
        <taxon>Uroviricota</taxon>
        <taxon>Caudoviricetes</taxon>
        <taxon>Gracegardnervirinae</taxon>
        <taxon>Cheoctovirus</taxon>
        <taxon>Cheoctovirus ovechkin</taxon>
    </lineage>
</organism>
<dbReference type="Proteomes" id="UP000201155">
    <property type="component" value="Segment"/>
</dbReference>
<dbReference type="RefSeq" id="YP_009211226.1">
    <property type="nucleotide sequence ID" value="NC_028937.1"/>
</dbReference>
<dbReference type="EMBL" id="KR824843">
    <property type="protein sequence ID" value="AKQ06964.1"/>
    <property type="molecule type" value="Genomic_DNA"/>
</dbReference>
<dbReference type="KEGG" id="vg:26637695"/>
<name>A0A0H4TJD0_9CAUD</name>
<dbReference type="GeneID" id="26637695"/>
<gene>
    <name evidence="1" type="ORF">PBI_OVECHKIN_62</name>
</gene>
<evidence type="ECO:0000313" key="2">
    <source>
        <dbReference type="Proteomes" id="UP000201155"/>
    </source>
</evidence>
<keyword evidence="2" id="KW-1185">Reference proteome</keyword>